<evidence type="ECO:0000313" key="3">
    <source>
        <dbReference type="Proteomes" id="UP001610563"/>
    </source>
</evidence>
<name>A0ABR4GH24_9EURO</name>
<dbReference type="PANTHER" id="PTHR40628">
    <property type="entry name" value="CHROMO DOMAIN-CONTAINING PROTEIN"/>
    <property type="match status" value="1"/>
</dbReference>
<dbReference type="Proteomes" id="UP001610563">
    <property type="component" value="Unassembled WGS sequence"/>
</dbReference>
<dbReference type="PANTHER" id="PTHR40628:SF1">
    <property type="entry name" value="CHROMO DOMAIN-CONTAINING PROTEIN"/>
    <property type="match status" value="1"/>
</dbReference>
<evidence type="ECO:0000313" key="2">
    <source>
        <dbReference type="EMBL" id="KAL2797805.1"/>
    </source>
</evidence>
<comment type="caution">
    <text evidence="2">The sequence shown here is derived from an EMBL/GenBank/DDBJ whole genome shotgun (WGS) entry which is preliminary data.</text>
</comment>
<dbReference type="InterPro" id="IPR054722">
    <property type="entry name" value="PolX-like_BBD"/>
</dbReference>
<protein>
    <recommendedName>
        <fullName evidence="1">Retrovirus-related Pol polyprotein from transposon TNT 1-94-like beta-barrel domain-containing protein</fullName>
    </recommendedName>
</protein>
<reference evidence="2 3" key="1">
    <citation type="submission" date="2024-07" db="EMBL/GenBank/DDBJ databases">
        <title>Section-level genome sequencing and comparative genomics of Aspergillus sections Usti and Cavernicolus.</title>
        <authorList>
            <consortium name="Lawrence Berkeley National Laboratory"/>
            <person name="Nybo J.L."/>
            <person name="Vesth T.C."/>
            <person name="Theobald S."/>
            <person name="Frisvad J.C."/>
            <person name="Larsen T.O."/>
            <person name="Kjaerboelling I."/>
            <person name="Rothschild-Mancinelli K."/>
            <person name="Lyhne E.K."/>
            <person name="Kogle M.E."/>
            <person name="Barry K."/>
            <person name="Clum A."/>
            <person name="Na H."/>
            <person name="Ledsgaard L."/>
            <person name="Lin J."/>
            <person name="Lipzen A."/>
            <person name="Kuo A."/>
            <person name="Riley R."/>
            <person name="Mondo S."/>
            <person name="Labutti K."/>
            <person name="Haridas S."/>
            <person name="Pangalinan J."/>
            <person name="Salamov A.A."/>
            <person name="Simmons B.A."/>
            <person name="Magnuson J.K."/>
            <person name="Chen J."/>
            <person name="Drula E."/>
            <person name="Henrissat B."/>
            <person name="Wiebenga A."/>
            <person name="Lubbers R.J."/>
            <person name="Gomes A.C."/>
            <person name="Makela M.R."/>
            <person name="Stajich J."/>
            <person name="Grigoriev I.V."/>
            <person name="Mortensen U.H."/>
            <person name="De Vries R.P."/>
            <person name="Baker S.E."/>
            <person name="Andersen M.R."/>
        </authorList>
    </citation>
    <scope>NUCLEOTIDE SEQUENCE [LARGE SCALE GENOMIC DNA]</scope>
    <source>
        <strain evidence="2 3">CBS 209.92</strain>
    </source>
</reference>
<proteinExistence type="predicted"/>
<dbReference type="Pfam" id="PF22936">
    <property type="entry name" value="Pol_BBD"/>
    <property type="match status" value="1"/>
</dbReference>
<sequence>MLPTEQPSTLLSWIYPRKTTNTMGKIGEFSKDMKAAKKQRAAEREAQGIPKRRCWDWMIVGGTTHYAKNRSSFKTYQRVGRKFRDQIYGGELFVAGIGDIELSVRSSEKKRAPTRTVILKNVLHIPAAICNGMSINIWTEENRHLVSKASPDEAIDNQNEPWWYGKPFCGLKKLALAGNPQGESYLTDEPMMLSVYVPLGTHQEYLEGRKEV</sequence>
<keyword evidence="3" id="KW-1185">Reference proteome</keyword>
<feature type="domain" description="Retrovirus-related Pol polyprotein from transposon TNT 1-94-like beta-barrel" evidence="1">
    <location>
        <begin position="61"/>
        <end position="140"/>
    </location>
</feature>
<accession>A0ABR4GH24</accession>
<evidence type="ECO:0000259" key="1">
    <source>
        <dbReference type="Pfam" id="PF22936"/>
    </source>
</evidence>
<gene>
    <name evidence="2" type="ORF">BJX66DRAFT_297273</name>
</gene>
<organism evidence="2 3">
    <name type="scientific">Aspergillus keveii</name>
    <dbReference type="NCBI Taxonomy" id="714993"/>
    <lineage>
        <taxon>Eukaryota</taxon>
        <taxon>Fungi</taxon>
        <taxon>Dikarya</taxon>
        <taxon>Ascomycota</taxon>
        <taxon>Pezizomycotina</taxon>
        <taxon>Eurotiomycetes</taxon>
        <taxon>Eurotiomycetidae</taxon>
        <taxon>Eurotiales</taxon>
        <taxon>Aspergillaceae</taxon>
        <taxon>Aspergillus</taxon>
        <taxon>Aspergillus subgen. Nidulantes</taxon>
    </lineage>
</organism>
<dbReference type="EMBL" id="JBFTWV010000017">
    <property type="protein sequence ID" value="KAL2797805.1"/>
    <property type="molecule type" value="Genomic_DNA"/>
</dbReference>